<evidence type="ECO:0000256" key="8">
    <source>
        <dbReference type="ARBA" id="ARBA00022692"/>
    </source>
</evidence>
<keyword evidence="9" id="KW-0479">Metal-binding</keyword>
<keyword evidence="12" id="KW-0408">Iron</keyword>
<dbReference type="PIRSF" id="PIRSF038885">
    <property type="entry name" value="COB"/>
    <property type="match status" value="1"/>
</dbReference>
<evidence type="ECO:0000256" key="7">
    <source>
        <dbReference type="ARBA" id="ARBA00022660"/>
    </source>
</evidence>
<protein>
    <recommendedName>
        <fullName evidence="4 14">Cytochrome b</fullName>
    </recommendedName>
</protein>
<keyword evidence="7 14" id="KW-0679">Respiratory chain</keyword>
<feature type="domain" description="Cytochrome b/b6 C-terminal region profile" evidence="18">
    <location>
        <begin position="256"/>
        <end position="424"/>
    </location>
</feature>
<evidence type="ECO:0000256" key="9">
    <source>
        <dbReference type="ARBA" id="ARBA00022723"/>
    </source>
</evidence>
<dbReference type="PROSITE" id="PS51003">
    <property type="entry name" value="CYTB_CTER"/>
    <property type="match status" value="1"/>
</dbReference>
<feature type="transmembrane region" description="Helical" evidence="16">
    <location>
        <begin position="73"/>
        <end position="99"/>
    </location>
</feature>
<comment type="subcellular location">
    <subcellularLocation>
        <location evidence="2">Membrane</location>
        <topology evidence="2">Multi-pass membrane protein</topology>
    </subcellularLocation>
</comment>
<dbReference type="Proteomes" id="UP001524587">
    <property type="component" value="Unassembled WGS sequence"/>
</dbReference>
<feature type="region of interest" description="Disordered" evidence="15">
    <location>
        <begin position="1"/>
        <end position="36"/>
    </location>
</feature>
<evidence type="ECO:0000256" key="10">
    <source>
        <dbReference type="ARBA" id="ARBA00022982"/>
    </source>
</evidence>
<gene>
    <name evidence="19" type="ORF">NFI95_02105</name>
</gene>
<evidence type="ECO:0000256" key="3">
    <source>
        <dbReference type="ARBA" id="ARBA00011649"/>
    </source>
</evidence>
<feature type="transmembrane region" description="Helical" evidence="16">
    <location>
        <begin position="120"/>
        <end position="141"/>
    </location>
</feature>
<evidence type="ECO:0000256" key="16">
    <source>
        <dbReference type="SAM" id="Phobius"/>
    </source>
</evidence>
<comment type="similarity">
    <text evidence="14">Belongs to the cytochrome b family.</text>
</comment>
<feature type="transmembrane region" description="Helical" evidence="16">
    <location>
        <begin position="390"/>
        <end position="413"/>
    </location>
</feature>
<evidence type="ECO:0000256" key="12">
    <source>
        <dbReference type="ARBA" id="ARBA00023004"/>
    </source>
</evidence>
<feature type="transmembrane region" description="Helical" evidence="16">
    <location>
        <begin position="222"/>
        <end position="244"/>
    </location>
</feature>
<feature type="transmembrane region" description="Helical" evidence="16">
    <location>
        <begin position="318"/>
        <end position="351"/>
    </location>
</feature>
<feature type="transmembrane region" description="Helical" evidence="16">
    <location>
        <begin position="276"/>
        <end position="298"/>
    </location>
</feature>
<keyword evidence="5 14" id="KW-0813">Transport</keyword>
<keyword evidence="8 14" id="KW-0812">Transmembrane</keyword>
<feature type="transmembrane region" description="Helical" evidence="16">
    <location>
        <begin position="363"/>
        <end position="384"/>
    </location>
</feature>
<evidence type="ECO:0000256" key="13">
    <source>
        <dbReference type="ARBA" id="ARBA00023136"/>
    </source>
</evidence>
<proteinExistence type="inferred from homology"/>
<keyword evidence="11 16" id="KW-1133">Transmembrane helix</keyword>
<dbReference type="InterPro" id="IPR005798">
    <property type="entry name" value="Cyt_b/b6_C"/>
</dbReference>
<dbReference type="InterPro" id="IPR016174">
    <property type="entry name" value="Di-haem_cyt_TM"/>
</dbReference>
<evidence type="ECO:0000256" key="5">
    <source>
        <dbReference type="ARBA" id="ARBA00022448"/>
    </source>
</evidence>
<dbReference type="InterPro" id="IPR005797">
    <property type="entry name" value="Cyt_b/b6_N"/>
</dbReference>
<evidence type="ECO:0000313" key="19">
    <source>
        <dbReference type="EMBL" id="MCQ8277242.1"/>
    </source>
</evidence>
<evidence type="ECO:0000259" key="18">
    <source>
        <dbReference type="PROSITE" id="PS51003"/>
    </source>
</evidence>
<evidence type="ECO:0000256" key="15">
    <source>
        <dbReference type="SAM" id="MobiDB-lite"/>
    </source>
</evidence>
<sequence>MTARLEPGPEQPEGMLPSTVDRPAGERFGHAPTSPLPPESAPLLRWIDARLPVISAFRREYVDYPMPRNLNGLWNFGAFVTVALLVLLLSGIFLAVNYTATIADAFNSVEAIDRQVPSGWLVRSIHMGGVTMFFAALYIHVWRSLYYGSYKAPRELLWLTGMVLMAICMGAAFAGYVLPWGQMSFWGLTVAMRALSSVPLVGTPLAHWLLGGALADVALHRIYVLHFVLAFSTLAVVGLHVMALHVTGSNNPLGVEVRKPADTLPFHPYYTVKDGVGLALFALVFAVLIFFLPGWLTLPDNYLRADPLSTPADITPEWYFAPFYAILRAGGGIGVPLAALSIAVLFVLPWLDRSPVRSARFRPWYRVLLPVAVLSFVFLGVAGFHQPAGLWLLSSRIATAIWLLFFLLGLPLLTRFEPRRALPEGIA</sequence>
<comment type="subunit">
    <text evidence="3 14">The main subunits of complex b-c1 are: cytochrome b, cytochrome c1 and the Rieske protein.</text>
</comment>
<dbReference type="SUPFAM" id="SSF81342">
    <property type="entry name" value="Transmembrane di-heme cytochromes"/>
    <property type="match status" value="1"/>
</dbReference>
<keyword evidence="10 14" id="KW-0249">Electron transport</keyword>
<dbReference type="PANTHER" id="PTHR19271:SF16">
    <property type="entry name" value="CYTOCHROME B"/>
    <property type="match status" value="1"/>
</dbReference>
<dbReference type="InterPro" id="IPR048259">
    <property type="entry name" value="Cytochrome_b_N_euk/bac"/>
</dbReference>
<reference evidence="19 20" key="1">
    <citation type="submission" date="2022-06" db="EMBL/GenBank/DDBJ databases">
        <title>Endosaccharibacter gen. nov., sp. nov., endophytic bacteria isolated from sugarcane.</title>
        <authorList>
            <person name="Pitiwittayakul N."/>
            <person name="Yukphan P."/>
            <person name="Charoenyingcharoen P."/>
            <person name="Tanasupawat S."/>
        </authorList>
    </citation>
    <scope>NUCLEOTIDE SEQUENCE [LARGE SCALE GENOMIC DNA]</scope>
    <source>
        <strain evidence="19 20">KSS8</strain>
    </source>
</reference>
<feature type="domain" description="Cytochrome b/b6 N-terminal region profile" evidence="17">
    <location>
        <begin position="43"/>
        <end position="253"/>
    </location>
</feature>
<comment type="function">
    <text evidence="1 14">Component of the ubiquinol-cytochrome c reductase complex (complex III or cytochrome b-c1 complex), which is a respiratory chain that generates an electrochemical potential coupled to ATP synthesis.</text>
</comment>
<evidence type="ECO:0000256" key="1">
    <source>
        <dbReference type="ARBA" id="ARBA00002444"/>
    </source>
</evidence>
<dbReference type="Gene3D" id="1.20.810.10">
    <property type="entry name" value="Cytochrome Bc1 Complex, Chain C"/>
    <property type="match status" value="1"/>
</dbReference>
<evidence type="ECO:0000256" key="14">
    <source>
        <dbReference type="RuleBase" id="RU003385"/>
    </source>
</evidence>
<dbReference type="RefSeq" id="WP_422862678.1">
    <property type="nucleotide sequence ID" value="NZ_JAMSKV010000001.1"/>
</dbReference>
<dbReference type="EMBL" id="JAMSKV010000001">
    <property type="protein sequence ID" value="MCQ8277242.1"/>
    <property type="molecule type" value="Genomic_DNA"/>
</dbReference>
<evidence type="ECO:0000259" key="17">
    <source>
        <dbReference type="PROSITE" id="PS51002"/>
    </source>
</evidence>
<evidence type="ECO:0000256" key="6">
    <source>
        <dbReference type="ARBA" id="ARBA00022617"/>
    </source>
</evidence>
<dbReference type="InterPro" id="IPR036150">
    <property type="entry name" value="Cyt_b/b6_C_sf"/>
</dbReference>
<organism evidence="19 20">
    <name type="scientific">Endosaccharibacter trunci</name>
    <dbReference type="NCBI Taxonomy" id="2812733"/>
    <lineage>
        <taxon>Bacteria</taxon>
        <taxon>Pseudomonadati</taxon>
        <taxon>Pseudomonadota</taxon>
        <taxon>Alphaproteobacteria</taxon>
        <taxon>Acetobacterales</taxon>
        <taxon>Acetobacteraceae</taxon>
        <taxon>Endosaccharibacter</taxon>
    </lineage>
</organism>
<dbReference type="InterPro" id="IPR030689">
    <property type="entry name" value="Cytochrome_b"/>
</dbReference>
<dbReference type="CDD" id="cd00284">
    <property type="entry name" value="Cytochrome_b_N"/>
    <property type="match status" value="1"/>
</dbReference>
<feature type="transmembrane region" description="Helical" evidence="16">
    <location>
        <begin position="156"/>
        <end position="178"/>
    </location>
</feature>
<dbReference type="SUPFAM" id="SSF81648">
    <property type="entry name" value="a domain/subunit of cytochrome bc1 complex (Ubiquinol-cytochrome c reductase)"/>
    <property type="match status" value="1"/>
</dbReference>
<dbReference type="PROSITE" id="PS51002">
    <property type="entry name" value="CYTB_NTER"/>
    <property type="match status" value="1"/>
</dbReference>
<evidence type="ECO:0000313" key="20">
    <source>
        <dbReference type="Proteomes" id="UP001524587"/>
    </source>
</evidence>
<comment type="cofactor">
    <cofactor evidence="14">
        <name>heme b</name>
        <dbReference type="ChEBI" id="CHEBI:60344"/>
    </cofactor>
    <text evidence="14">Binds 2 heme groups non-covalently.</text>
</comment>
<keyword evidence="6 14" id="KW-0349">Heme</keyword>
<keyword evidence="13 16" id="KW-0472">Membrane</keyword>
<evidence type="ECO:0000256" key="11">
    <source>
        <dbReference type="ARBA" id="ARBA00022989"/>
    </source>
</evidence>
<evidence type="ECO:0000256" key="4">
    <source>
        <dbReference type="ARBA" id="ARBA00013531"/>
    </source>
</evidence>
<dbReference type="InterPro" id="IPR027387">
    <property type="entry name" value="Cytb/b6-like_sf"/>
</dbReference>
<dbReference type="Pfam" id="PF00032">
    <property type="entry name" value="Cytochrom_B_C"/>
    <property type="match status" value="1"/>
</dbReference>
<dbReference type="PANTHER" id="PTHR19271">
    <property type="entry name" value="CYTOCHROME B"/>
    <property type="match status" value="1"/>
</dbReference>
<keyword evidence="20" id="KW-1185">Reference proteome</keyword>
<evidence type="ECO:0000256" key="2">
    <source>
        <dbReference type="ARBA" id="ARBA00004141"/>
    </source>
</evidence>
<comment type="caution">
    <text evidence="19">The sequence shown here is derived from an EMBL/GenBank/DDBJ whole genome shotgun (WGS) entry which is preliminary data.</text>
</comment>
<name>A0ABT1W2Z6_9PROT</name>
<feature type="transmembrane region" description="Helical" evidence="16">
    <location>
        <begin position="190"/>
        <end position="210"/>
    </location>
</feature>
<dbReference type="Pfam" id="PF00033">
    <property type="entry name" value="Cytochrome_B"/>
    <property type="match status" value="1"/>
</dbReference>
<accession>A0ABT1W2Z6</accession>